<name>A0A510E451_9CREN</name>
<evidence type="ECO:0000313" key="2">
    <source>
        <dbReference type="EMBL" id="BBG27293.1"/>
    </source>
</evidence>
<feature type="transmembrane region" description="Helical" evidence="1">
    <location>
        <begin position="6"/>
        <end position="25"/>
    </location>
</feature>
<accession>A0A510E451</accession>
<sequence>MDWGSMLGLFDIVLFVSLLLLGTFAEVKGKKAEEE</sequence>
<dbReference type="AlphaFoldDB" id="A0A510E451"/>
<protein>
    <submittedName>
        <fullName evidence="2">Uncharacterized protein</fullName>
    </submittedName>
</protein>
<keyword evidence="1" id="KW-0812">Transmembrane</keyword>
<keyword evidence="1" id="KW-0472">Membrane</keyword>
<reference evidence="3" key="1">
    <citation type="submission" date="2018-09" db="EMBL/GenBank/DDBJ databases">
        <title>Complete Genome Sequencing of Sulfolobus sp. JCM 16834.</title>
        <authorList>
            <person name="Kato S."/>
            <person name="Itoh T."/>
            <person name="Ohkuma M."/>
        </authorList>
    </citation>
    <scope>NUCLEOTIDE SEQUENCE [LARGE SCALE GENOMIC DNA]</scope>
    <source>
        <strain evidence="3">IC-007</strain>
    </source>
</reference>
<gene>
    <name evidence="2" type="ORF">IC007_1838</name>
</gene>
<dbReference type="EMBL" id="AP018930">
    <property type="protein sequence ID" value="BBG27293.1"/>
    <property type="molecule type" value="Genomic_DNA"/>
</dbReference>
<keyword evidence="1" id="KW-1133">Transmembrane helix</keyword>
<dbReference type="Proteomes" id="UP000325030">
    <property type="component" value="Chromosome"/>
</dbReference>
<organism evidence="2 3">
    <name type="scientific">Sulfuracidifex tepidarius</name>
    <dbReference type="NCBI Taxonomy" id="1294262"/>
    <lineage>
        <taxon>Archaea</taxon>
        <taxon>Thermoproteota</taxon>
        <taxon>Thermoprotei</taxon>
        <taxon>Sulfolobales</taxon>
        <taxon>Sulfolobaceae</taxon>
        <taxon>Sulfuracidifex</taxon>
    </lineage>
</organism>
<evidence type="ECO:0000313" key="3">
    <source>
        <dbReference type="Proteomes" id="UP000325030"/>
    </source>
</evidence>
<proteinExistence type="predicted"/>
<evidence type="ECO:0000256" key="1">
    <source>
        <dbReference type="SAM" id="Phobius"/>
    </source>
</evidence>